<name>M2YIT1_DOTSN</name>
<dbReference type="PANTHER" id="PTHR37012">
    <property type="entry name" value="B-ZIP TRANSCRIPTION FACTOR (EUROFUNG)-RELATED"/>
    <property type="match status" value="1"/>
</dbReference>
<organism evidence="2 3">
    <name type="scientific">Dothistroma septosporum (strain NZE10 / CBS 128990)</name>
    <name type="common">Red band needle blight fungus</name>
    <name type="synonym">Mycosphaerella pini</name>
    <dbReference type="NCBI Taxonomy" id="675120"/>
    <lineage>
        <taxon>Eukaryota</taxon>
        <taxon>Fungi</taxon>
        <taxon>Dikarya</taxon>
        <taxon>Ascomycota</taxon>
        <taxon>Pezizomycotina</taxon>
        <taxon>Dothideomycetes</taxon>
        <taxon>Dothideomycetidae</taxon>
        <taxon>Mycosphaerellales</taxon>
        <taxon>Mycosphaerellaceae</taxon>
        <taxon>Dothistroma</taxon>
    </lineage>
</organism>
<dbReference type="PANTHER" id="PTHR37012:SF7">
    <property type="entry name" value="B-ZIP TRANSCRIPTION FACTOR (EUROFUNG)-RELATED"/>
    <property type="match status" value="1"/>
</dbReference>
<dbReference type="OMA" id="FDIVWRF"/>
<keyword evidence="3" id="KW-1185">Reference proteome</keyword>
<dbReference type="eggNOG" id="ENOG502SKDE">
    <property type="taxonomic scope" value="Eukaryota"/>
</dbReference>
<sequence length="461" mass="51545">MSSCRVERKRAHDREAQRASRAKTKAYISHLEKTVADLTESTGDNRANYLAHHASKQAQEIDGLQGLVNKIRSLVQEASSSSKRDGPFTDGSHPSRVKAEGSVVESICGDGSVDFPFSTREVSDSSSEGHHTSEAAHFAEHGHTSSTTQACTVPATRNPNVLGVNIGCEDSEDCSYILRLNDAITKVEHTPDILSSIHEDEDIMVRAIVHGWDAAERLHHFDIVWRFVRAYDDGLWHRAGKVERLATLWQMRNTMLHKISPKNQQQRPISSFMAPTEKQLSCKKRPPVVDYFGWPPVRNHLLAQGIGNCSGTASIAFAENFRFVWDYDLRDCFKINKSTGIFSVSEAFNRSWNDICSYRMLQCDLIPYYVHPNLAQAAPISSTAIHASFEDQGSDEEVDEEVIRFADAQLPNIDSILQDCGHQTGEWMQNFDISVSKDVLQCAMDPFTLSHQAGLSQWPAL</sequence>
<protein>
    <recommendedName>
        <fullName evidence="4">BZIP domain-containing protein</fullName>
    </recommendedName>
</protein>
<accession>M2YIT1</accession>
<evidence type="ECO:0000313" key="2">
    <source>
        <dbReference type="EMBL" id="EME38835.1"/>
    </source>
</evidence>
<feature type="region of interest" description="Disordered" evidence="1">
    <location>
        <begin position="119"/>
        <end position="151"/>
    </location>
</feature>
<dbReference type="OrthoDB" id="3535998at2759"/>
<dbReference type="CDD" id="cd14688">
    <property type="entry name" value="bZIP_YAP"/>
    <property type="match status" value="1"/>
</dbReference>
<proteinExistence type="predicted"/>
<gene>
    <name evidence="2" type="ORF">DOTSEDRAFT_75535</name>
</gene>
<dbReference type="HOGENOM" id="CLU_600154_0_0_1"/>
<reference evidence="3" key="1">
    <citation type="journal article" date="2012" name="PLoS Genet.">
        <title>The genomes of the fungal plant pathogens Cladosporium fulvum and Dothistroma septosporum reveal adaptation to different hosts and lifestyles but also signatures of common ancestry.</title>
        <authorList>
            <person name="de Wit P.J.G.M."/>
            <person name="van der Burgt A."/>
            <person name="Oekmen B."/>
            <person name="Stergiopoulos I."/>
            <person name="Abd-Elsalam K.A."/>
            <person name="Aerts A.L."/>
            <person name="Bahkali A.H."/>
            <person name="Beenen H.G."/>
            <person name="Chettri P."/>
            <person name="Cox M.P."/>
            <person name="Datema E."/>
            <person name="de Vries R.P."/>
            <person name="Dhillon B."/>
            <person name="Ganley A.R."/>
            <person name="Griffiths S.A."/>
            <person name="Guo Y."/>
            <person name="Hamelin R.C."/>
            <person name="Henrissat B."/>
            <person name="Kabir M.S."/>
            <person name="Jashni M.K."/>
            <person name="Kema G."/>
            <person name="Klaubauf S."/>
            <person name="Lapidus A."/>
            <person name="Levasseur A."/>
            <person name="Lindquist E."/>
            <person name="Mehrabi R."/>
            <person name="Ohm R.A."/>
            <person name="Owen T.J."/>
            <person name="Salamov A."/>
            <person name="Schwelm A."/>
            <person name="Schijlen E."/>
            <person name="Sun H."/>
            <person name="van den Burg H.A."/>
            <person name="van Ham R.C.H.J."/>
            <person name="Zhang S."/>
            <person name="Goodwin S.B."/>
            <person name="Grigoriev I.V."/>
            <person name="Collemare J."/>
            <person name="Bradshaw R.E."/>
        </authorList>
    </citation>
    <scope>NUCLEOTIDE SEQUENCE [LARGE SCALE GENOMIC DNA]</scope>
    <source>
        <strain evidence="3">NZE10 / CBS 128990</strain>
    </source>
</reference>
<feature type="region of interest" description="Disordered" evidence="1">
    <location>
        <begin position="77"/>
        <end position="102"/>
    </location>
</feature>
<dbReference type="AlphaFoldDB" id="M2YIT1"/>
<dbReference type="GO" id="GO:0003700">
    <property type="term" value="F:DNA-binding transcription factor activity"/>
    <property type="evidence" value="ECO:0007669"/>
    <property type="project" value="InterPro"/>
</dbReference>
<reference evidence="2 3" key="2">
    <citation type="journal article" date="2012" name="PLoS Pathog.">
        <title>Diverse lifestyles and strategies of plant pathogenesis encoded in the genomes of eighteen Dothideomycetes fungi.</title>
        <authorList>
            <person name="Ohm R.A."/>
            <person name="Feau N."/>
            <person name="Henrissat B."/>
            <person name="Schoch C.L."/>
            <person name="Horwitz B.A."/>
            <person name="Barry K.W."/>
            <person name="Condon B.J."/>
            <person name="Copeland A.C."/>
            <person name="Dhillon B."/>
            <person name="Glaser F."/>
            <person name="Hesse C.N."/>
            <person name="Kosti I."/>
            <person name="LaButti K."/>
            <person name="Lindquist E.A."/>
            <person name="Lucas S."/>
            <person name="Salamov A.A."/>
            <person name="Bradshaw R.E."/>
            <person name="Ciuffetti L."/>
            <person name="Hamelin R.C."/>
            <person name="Kema G.H.J."/>
            <person name="Lawrence C."/>
            <person name="Scott J.A."/>
            <person name="Spatafora J.W."/>
            <person name="Turgeon B.G."/>
            <person name="de Wit P.J.G.M."/>
            <person name="Zhong S."/>
            <person name="Goodwin S.B."/>
            <person name="Grigoriev I.V."/>
        </authorList>
    </citation>
    <scope>NUCLEOTIDE SEQUENCE [LARGE SCALE GENOMIC DNA]</scope>
    <source>
        <strain evidence="3">NZE10 / CBS 128990</strain>
    </source>
</reference>
<dbReference type="InterPro" id="IPR046347">
    <property type="entry name" value="bZIP_sf"/>
</dbReference>
<evidence type="ECO:0000256" key="1">
    <source>
        <dbReference type="SAM" id="MobiDB-lite"/>
    </source>
</evidence>
<evidence type="ECO:0008006" key="4">
    <source>
        <dbReference type="Google" id="ProtNLM"/>
    </source>
</evidence>
<feature type="compositionally biased region" description="Basic and acidic residues" evidence="1">
    <location>
        <begin position="121"/>
        <end position="143"/>
    </location>
</feature>
<dbReference type="SUPFAM" id="SSF57959">
    <property type="entry name" value="Leucine zipper domain"/>
    <property type="match status" value="1"/>
</dbReference>
<dbReference type="Proteomes" id="UP000016933">
    <property type="component" value="Unassembled WGS sequence"/>
</dbReference>
<dbReference type="EMBL" id="KB446546">
    <property type="protein sequence ID" value="EME38835.1"/>
    <property type="molecule type" value="Genomic_DNA"/>
</dbReference>
<feature type="region of interest" description="Disordered" evidence="1">
    <location>
        <begin position="1"/>
        <end position="25"/>
    </location>
</feature>
<evidence type="ECO:0000313" key="3">
    <source>
        <dbReference type="Proteomes" id="UP000016933"/>
    </source>
</evidence>
<dbReference type="Gene3D" id="1.20.5.170">
    <property type="match status" value="1"/>
</dbReference>